<feature type="non-terminal residue" evidence="1">
    <location>
        <position position="1"/>
    </location>
</feature>
<dbReference type="EMBL" id="CAJVQC010102292">
    <property type="protein sequence ID" value="CAG8831817.1"/>
    <property type="molecule type" value="Genomic_DNA"/>
</dbReference>
<sequence>SSQLFNITLTQNKEKQLTSIAAITIPTKHYRIKINILHQRTPKVTPTDK</sequence>
<dbReference type="Proteomes" id="UP000789920">
    <property type="component" value="Unassembled WGS sequence"/>
</dbReference>
<keyword evidence="2" id="KW-1185">Reference proteome</keyword>
<evidence type="ECO:0000313" key="2">
    <source>
        <dbReference type="Proteomes" id="UP000789920"/>
    </source>
</evidence>
<evidence type="ECO:0000313" key="1">
    <source>
        <dbReference type="EMBL" id="CAG8831817.1"/>
    </source>
</evidence>
<reference evidence="1" key="1">
    <citation type="submission" date="2021-06" db="EMBL/GenBank/DDBJ databases">
        <authorList>
            <person name="Kallberg Y."/>
            <person name="Tangrot J."/>
            <person name="Rosling A."/>
        </authorList>
    </citation>
    <scope>NUCLEOTIDE SEQUENCE</scope>
    <source>
        <strain evidence="1">MA461A</strain>
    </source>
</reference>
<proteinExistence type="predicted"/>
<protein>
    <submittedName>
        <fullName evidence="1">10858_t:CDS:1</fullName>
    </submittedName>
</protein>
<gene>
    <name evidence="1" type="ORF">RPERSI_LOCUS28272</name>
</gene>
<comment type="caution">
    <text evidence="1">The sequence shown here is derived from an EMBL/GenBank/DDBJ whole genome shotgun (WGS) entry which is preliminary data.</text>
</comment>
<organism evidence="1 2">
    <name type="scientific">Racocetra persica</name>
    <dbReference type="NCBI Taxonomy" id="160502"/>
    <lineage>
        <taxon>Eukaryota</taxon>
        <taxon>Fungi</taxon>
        <taxon>Fungi incertae sedis</taxon>
        <taxon>Mucoromycota</taxon>
        <taxon>Glomeromycotina</taxon>
        <taxon>Glomeromycetes</taxon>
        <taxon>Diversisporales</taxon>
        <taxon>Gigasporaceae</taxon>
        <taxon>Racocetra</taxon>
    </lineage>
</organism>
<feature type="non-terminal residue" evidence="1">
    <location>
        <position position="49"/>
    </location>
</feature>
<name>A0ACA9SBY7_9GLOM</name>
<accession>A0ACA9SBY7</accession>